<dbReference type="Proteomes" id="UP001163328">
    <property type="component" value="Chromosome"/>
</dbReference>
<protein>
    <recommendedName>
        <fullName evidence="4">Exosortase/archaeosortase family protein</fullName>
    </recommendedName>
</protein>
<dbReference type="RefSeq" id="WP_264434952.1">
    <property type="nucleotide sequence ID" value="NZ_CP081495.1"/>
</dbReference>
<gene>
    <name evidence="2" type="ORF">K5I29_05765</name>
</gene>
<evidence type="ECO:0008006" key="4">
    <source>
        <dbReference type="Google" id="ProtNLM"/>
    </source>
</evidence>
<proteinExistence type="predicted"/>
<keyword evidence="3" id="KW-1185">Reference proteome</keyword>
<evidence type="ECO:0000313" key="2">
    <source>
        <dbReference type="EMBL" id="UYW02401.1"/>
    </source>
</evidence>
<reference evidence="2" key="1">
    <citation type="submission" date="2021-08" db="EMBL/GenBank/DDBJ databases">
        <title>Flavobacterium sp. strain CC-SYL302.</title>
        <authorList>
            <person name="Lin S.-Y."/>
            <person name="Lee T.-H."/>
            <person name="Young C.-C."/>
        </authorList>
    </citation>
    <scope>NUCLEOTIDE SEQUENCE</scope>
    <source>
        <strain evidence="2">CC-SYL302</strain>
    </source>
</reference>
<accession>A0ABY6M1T8</accession>
<keyword evidence="1" id="KW-0472">Membrane</keyword>
<feature type="transmembrane region" description="Helical" evidence="1">
    <location>
        <begin position="110"/>
        <end position="128"/>
    </location>
</feature>
<feature type="transmembrane region" description="Helical" evidence="1">
    <location>
        <begin position="28"/>
        <end position="47"/>
    </location>
</feature>
<dbReference type="EMBL" id="CP081495">
    <property type="protein sequence ID" value="UYW02401.1"/>
    <property type="molecule type" value="Genomic_DNA"/>
</dbReference>
<feature type="transmembrane region" description="Helical" evidence="1">
    <location>
        <begin position="175"/>
        <end position="193"/>
    </location>
</feature>
<organism evidence="2 3">
    <name type="scientific">Flavobacterium agricola</name>
    <dbReference type="NCBI Taxonomy" id="2870839"/>
    <lineage>
        <taxon>Bacteria</taxon>
        <taxon>Pseudomonadati</taxon>
        <taxon>Bacteroidota</taxon>
        <taxon>Flavobacteriia</taxon>
        <taxon>Flavobacteriales</taxon>
        <taxon>Flavobacteriaceae</taxon>
        <taxon>Flavobacterium</taxon>
    </lineage>
</organism>
<evidence type="ECO:0000313" key="3">
    <source>
        <dbReference type="Proteomes" id="UP001163328"/>
    </source>
</evidence>
<feature type="transmembrane region" description="Helical" evidence="1">
    <location>
        <begin position="135"/>
        <end position="155"/>
    </location>
</feature>
<evidence type="ECO:0000256" key="1">
    <source>
        <dbReference type="SAM" id="Phobius"/>
    </source>
</evidence>
<name>A0ABY6M1T8_9FLAO</name>
<keyword evidence="1" id="KW-1133">Transmembrane helix</keyword>
<sequence>MSELTKYKLKQKVDFEFPDIVSLAKKKLIQVWFGCATLLFFFNFFTISCDGNQLVALSGLNLVTGTNVAAEITNNLTEIKGLKAFDEKGNIVQADAVFITDEKGRVSPNFFGIISFTCTLFPLFLYFLKTYYINRIATILGLIAFISLLILRLSFIGNLVLNTKEMLDLFIETSWAFWFTLLFLALGTFFSFVRWDIE</sequence>
<keyword evidence="1" id="KW-0812">Transmembrane</keyword>